<dbReference type="Gene3D" id="1.20.1300.10">
    <property type="entry name" value="Fumarate reductase/succinate dehydrogenase, transmembrane subunit"/>
    <property type="match status" value="1"/>
</dbReference>
<feature type="transmembrane region" description="Helical" evidence="1">
    <location>
        <begin position="35"/>
        <end position="54"/>
    </location>
</feature>
<keyword evidence="1 2" id="KW-0812">Transmembrane</keyword>
<dbReference type="PATRIC" id="fig|1300347.3.peg.252"/>
<keyword evidence="1" id="KW-0472">Membrane</keyword>
<dbReference type="GO" id="GO:0016020">
    <property type="term" value="C:membrane"/>
    <property type="evidence" value="ECO:0007669"/>
    <property type="project" value="InterPro"/>
</dbReference>
<reference evidence="2 3" key="1">
    <citation type="submission" date="2016-03" db="EMBL/GenBank/DDBJ databases">
        <title>Complete genome sequence of a soil Actinobacterium, Nocardioides dokdonensis FR1436.</title>
        <authorList>
            <person name="Kwon S.-K."/>
            <person name="Kim K."/>
            <person name="Kim J.F."/>
        </authorList>
    </citation>
    <scope>NUCLEOTIDE SEQUENCE [LARGE SCALE GENOMIC DNA]</scope>
    <source>
        <strain evidence="2 3">FR1436</strain>
    </source>
</reference>
<proteinExistence type="predicted"/>
<dbReference type="CDD" id="cd03498">
    <property type="entry name" value="SQR_TypeB_2_TM"/>
    <property type="match status" value="1"/>
</dbReference>
<feature type="transmembrane region" description="Helical" evidence="1">
    <location>
        <begin position="137"/>
        <end position="154"/>
    </location>
</feature>
<keyword evidence="3" id="KW-1185">Reference proteome</keyword>
<protein>
    <submittedName>
        <fullName evidence="2">Succinate dehydrogenase/Fumarate reductase transmembrane subunit</fullName>
    </submittedName>
</protein>
<evidence type="ECO:0000313" key="2">
    <source>
        <dbReference type="EMBL" id="ANH36705.1"/>
    </source>
</evidence>
<dbReference type="Proteomes" id="UP000077868">
    <property type="component" value="Chromosome"/>
</dbReference>
<dbReference type="SUPFAM" id="SSF81343">
    <property type="entry name" value="Fumarate reductase respiratory complex transmembrane subunits"/>
    <property type="match status" value="1"/>
</dbReference>
<feature type="transmembrane region" description="Helical" evidence="1">
    <location>
        <begin position="174"/>
        <end position="195"/>
    </location>
</feature>
<dbReference type="InterPro" id="IPR011138">
    <property type="entry name" value="Cytochrome_b-558"/>
</dbReference>
<dbReference type="KEGG" id="ndk:I601_0252"/>
<dbReference type="STRING" id="1300347.I601_0252"/>
<accession>A0A1A9GGU7</accession>
<dbReference type="EMBL" id="CP015079">
    <property type="protein sequence ID" value="ANH36705.1"/>
    <property type="molecule type" value="Genomic_DNA"/>
</dbReference>
<dbReference type="InterPro" id="IPR034804">
    <property type="entry name" value="SQR/QFR_C/D"/>
</dbReference>
<dbReference type="NCBIfam" id="TIGR02046">
    <property type="entry name" value="sdhC_b558_fam"/>
    <property type="match status" value="1"/>
</dbReference>
<keyword evidence="1" id="KW-1133">Transmembrane helix</keyword>
<sequence>MSHARGQNDGRPGGNLTSVATPTLVRGARASRSTITLKILMAGSGALFILYVLLHMYGNLKAFAGHDAFNEYAEHLRELGEPLLPYSGFLWLFRALLIIALVVHVVSAVVLWKRAQAARPVKYEVNKYKHSSLSSRTMRWGGVTILLFLVWHLLNFTIGKVNPTGGATTDPYNLMVDTFGLWWMTLIYLVAMLALGMHLHHGTFSAAQTLGWTSTAAARTRARALGWVLAVVVAGGFSLVPLFTLFGVID</sequence>
<evidence type="ECO:0000313" key="3">
    <source>
        <dbReference type="Proteomes" id="UP000077868"/>
    </source>
</evidence>
<feature type="transmembrane region" description="Helical" evidence="1">
    <location>
        <begin position="89"/>
        <end position="112"/>
    </location>
</feature>
<organism evidence="2 3">
    <name type="scientific">Nocardioides dokdonensis FR1436</name>
    <dbReference type="NCBI Taxonomy" id="1300347"/>
    <lineage>
        <taxon>Bacteria</taxon>
        <taxon>Bacillati</taxon>
        <taxon>Actinomycetota</taxon>
        <taxon>Actinomycetes</taxon>
        <taxon>Propionibacteriales</taxon>
        <taxon>Nocardioidaceae</taxon>
        <taxon>Nocardioides</taxon>
    </lineage>
</organism>
<evidence type="ECO:0000256" key="1">
    <source>
        <dbReference type="SAM" id="Phobius"/>
    </source>
</evidence>
<dbReference type="AlphaFoldDB" id="A0A1A9GGU7"/>
<gene>
    <name evidence="2" type="ORF">I601_0252</name>
</gene>
<name>A0A1A9GGU7_9ACTN</name>
<feature type="transmembrane region" description="Helical" evidence="1">
    <location>
        <begin position="224"/>
        <end position="249"/>
    </location>
</feature>